<gene>
    <name evidence="1" type="ORF">RHS03_01171</name>
</gene>
<accession>A0A8H7HXK6</accession>
<name>A0A8H7HXK6_9AGAM</name>
<evidence type="ECO:0000313" key="2">
    <source>
        <dbReference type="Proteomes" id="UP000602905"/>
    </source>
</evidence>
<dbReference type="Proteomes" id="UP000602905">
    <property type="component" value="Unassembled WGS sequence"/>
</dbReference>
<reference evidence="1" key="1">
    <citation type="submission" date="2020-09" db="EMBL/GenBank/DDBJ databases">
        <title>Comparative genome analyses of four rice-infecting Rhizoctonia solani isolates reveal extensive enrichment of homogalacturonan modification genes.</title>
        <authorList>
            <person name="Lee D.-Y."/>
            <person name="Jeon J."/>
            <person name="Kim K.-T."/>
            <person name="Cheong K."/>
            <person name="Song H."/>
            <person name="Choi G."/>
            <person name="Ko J."/>
            <person name="Opiyo S.O."/>
            <person name="Zuo S."/>
            <person name="Madhav S."/>
            <person name="Lee Y.-H."/>
            <person name="Wang G.-L."/>
        </authorList>
    </citation>
    <scope>NUCLEOTIDE SEQUENCE</scope>
    <source>
        <strain evidence="1">AG1-IA WGL</strain>
    </source>
</reference>
<keyword evidence="1" id="KW-0378">Hydrolase</keyword>
<organism evidence="1 2">
    <name type="scientific">Rhizoctonia solani</name>
    <dbReference type="NCBI Taxonomy" id="456999"/>
    <lineage>
        <taxon>Eukaryota</taxon>
        <taxon>Fungi</taxon>
        <taxon>Dikarya</taxon>
        <taxon>Basidiomycota</taxon>
        <taxon>Agaricomycotina</taxon>
        <taxon>Agaricomycetes</taxon>
        <taxon>Cantharellales</taxon>
        <taxon>Ceratobasidiaceae</taxon>
        <taxon>Rhizoctonia</taxon>
    </lineage>
</organism>
<proteinExistence type="predicted"/>
<keyword evidence="1" id="KW-0255">Endonuclease</keyword>
<dbReference type="EMBL" id="JACYCD010000044">
    <property type="protein sequence ID" value="KAF8712268.1"/>
    <property type="molecule type" value="Genomic_DNA"/>
</dbReference>
<evidence type="ECO:0000313" key="1">
    <source>
        <dbReference type="EMBL" id="KAF8712268.1"/>
    </source>
</evidence>
<dbReference type="GO" id="GO:0004519">
    <property type="term" value="F:endonuclease activity"/>
    <property type="evidence" value="ECO:0007669"/>
    <property type="project" value="UniProtKB-KW"/>
</dbReference>
<protein>
    <submittedName>
        <fullName evidence="1">DDE superfamily endonuclease</fullName>
    </submittedName>
</protein>
<feature type="non-terminal residue" evidence="1">
    <location>
        <position position="1"/>
    </location>
</feature>
<comment type="caution">
    <text evidence="1">The sequence shown here is derived from an EMBL/GenBank/DDBJ whole genome shotgun (WGS) entry which is preliminary data.</text>
</comment>
<keyword evidence="1" id="KW-0540">Nuclease</keyword>
<sequence length="142" mass="16998">MYRQLNRQFEAEDDDFILRMLLDDEEEDIYIIRRWRKQQREQDLVQRNRNPWRERWNYLKRGELLPNPRDLSSWLGIYNSREDRAYLKVFGVNVYKFHFLLNSGFAEAWNARPIARTNTNPHGATRIGSRSLEAAGGLGLLI</sequence>
<dbReference type="OrthoDB" id="78198at2759"/>
<dbReference type="AlphaFoldDB" id="A0A8H7HXK6"/>